<dbReference type="InterPro" id="IPR036705">
    <property type="entry name" value="Ribosyl_crysJ1_sf"/>
</dbReference>
<organism evidence="1">
    <name type="scientific">Arion vulgaris</name>
    <dbReference type="NCBI Taxonomy" id="1028688"/>
    <lineage>
        <taxon>Eukaryota</taxon>
        <taxon>Metazoa</taxon>
        <taxon>Spiralia</taxon>
        <taxon>Lophotrochozoa</taxon>
        <taxon>Mollusca</taxon>
        <taxon>Gastropoda</taxon>
        <taxon>Heterobranchia</taxon>
        <taxon>Euthyneura</taxon>
        <taxon>Panpulmonata</taxon>
        <taxon>Eupulmonata</taxon>
        <taxon>Stylommatophora</taxon>
        <taxon>Helicina</taxon>
        <taxon>Arionoidea</taxon>
        <taxon>Arionidae</taxon>
        <taxon>Arion</taxon>
    </lineage>
</organism>
<dbReference type="PANTHER" id="PTHR16222">
    <property type="entry name" value="ADP-RIBOSYLGLYCOHYDROLASE"/>
    <property type="match status" value="1"/>
</dbReference>
<name>A0A0B7A0N0_9EUPU</name>
<dbReference type="InterPro" id="IPR050792">
    <property type="entry name" value="ADP-ribosylglycohydrolase"/>
</dbReference>
<gene>
    <name evidence="1" type="primary">ORF89867</name>
</gene>
<dbReference type="Pfam" id="PF03747">
    <property type="entry name" value="ADP_ribosyl_GH"/>
    <property type="match status" value="1"/>
</dbReference>
<feature type="non-terminal residue" evidence="1">
    <location>
        <position position="1"/>
    </location>
</feature>
<dbReference type="AlphaFoldDB" id="A0A0B7A0N0"/>
<reference evidence="1" key="1">
    <citation type="submission" date="2014-12" db="EMBL/GenBank/DDBJ databases">
        <title>Insight into the proteome of Arion vulgaris.</title>
        <authorList>
            <person name="Aradska J."/>
            <person name="Bulat T."/>
            <person name="Smidak R."/>
            <person name="Sarate P."/>
            <person name="Gangsoo J."/>
            <person name="Sialana F."/>
            <person name="Bilban M."/>
            <person name="Lubec G."/>
        </authorList>
    </citation>
    <scope>NUCLEOTIDE SEQUENCE</scope>
    <source>
        <tissue evidence="1">Skin</tissue>
    </source>
</reference>
<dbReference type="EMBL" id="HACG01027287">
    <property type="protein sequence ID" value="CEK74152.1"/>
    <property type="molecule type" value="Transcribed_RNA"/>
</dbReference>
<accession>A0A0B7A0N0</accession>
<evidence type="ECO:0008006" key="2">
    <source>
        <dbReference type="Google" id="ProtNLM"/>
    </source>
</evidence>
<protein>
    <recommendedName>
        <fullName evidence="2">ADP-ribosylglycohydrolase</fullName>
    </recommendedName>
</protein>
<dbReference type="SUPFAM" id="SSF101478">
    <property type="entry name" value="ADP-ribosylglycohydrolase"/>
    <property type="match status" value="1"/>
</dbReference>
<dbReference type="Gene3D" id="1.10.4080.10">
    <property type="entry name" value="ADP-ribosylation/Crystallin J1"/>
    <property type="match status" value="1"/>
</dbReference>
<sequence>TAYIRMNCRFSTKVLQLHRCSFCRYSTTTNILSNSYRIFSQQQIHTSASRRFNLTVATALNCTPLFLNQHPQHFGIHVITACNQSCKTNLKSTDQRSGYSTEAKEKSQTMSRPVISDKLKVAKTEAVWGLFAADSLAMPVHWYYDPRDIKKDYGDWIKGYIAPNGKHPTSILRLSAVDGSGRGSTSSESSLIGNVILHDKLKFWNGGSSNNHYHQGMAAGDSTLNAVMALHEFKTMNRFDPDLTRSEREVRGAVLEDYVKFMTTPNSHNDTYAESFHRSFFQDWVANGKPLSSNELLEFSEKRSKKMLQERPDSQLAVIGSLVPAIPWIIRNAHKSEMECVQNTVDFVRLTHPVTSLVAYVECYSRLLHAVINGKDLKSEIMKVLGHSILGGPANRDRIVAVREKLMQIPKGSNEKLKEYQMIISTLGSACYIEGALNSLLFLALECQDDFESGVLSNANCGGENCHRGAALGALLGAAAANQGPGVPDKFKDGLHSLKSEILEVVQHLN</sequence>
<proteinExistence type="predicted"/>
<dbReference type="PANTHER" id="PTHR16222:SF34">
    <property type="entry name" value="ADP-RIBOSYLGLYCOHYDROLASE"/>
    <property type="match status" value="1"/>
</dbReference>
<dbReference type="InterPro" id="IPR005502">
    <property type="entry name" value="Ribosyl_crysJ1"/>
</dbReference>
<evidence type="ECO:0000313" key="1">
    <source>
        <dbReference type="EMBL" id="CEK74152.1"/>
    </source>
</evidence>